<comment type="caution">
    <text evidence="1">The sequence shown here is derived from an EMBL/GenBank/DDBJ whole genome shotgun (WGS) entry which is preliminary data.</text>
</comment>
<proteinExistence type="predicted"/>
<name>A0A645C5Z0_9ZZZZ</name>
<reference evidence="1" key="1">
    <citation type="submission" date="2019-08" db="EMBL/GenBank/DDBJ databases">
        <authorList>
            <person name="Kucharzyk K."/>
            <person name="Murdoch R.W."/>
            <person name="Higgins S."/>
            <person name="Loffler F."/>
        </authorList>
    </citation>
    <scope>NUCLEOTIDE SEQUENCE</scope>
</reference>
<evidence type="ECO:0000313" key="1">
    <source>
        <dbReference type="EMBL" id="MPM72975.1"/>
    </source>
</evidence>
<protein>
    <submittedName>
        <fullName evidence="1">Uncharacterized protein</fullName>
    </submittedName>
</protein>
<accession>A0A645C5Z0</accession>
<gene>
    <name evidence="1" type="ORF">SDC9_119951</name>
</gene>
<sequence length="77" mass="8949">MSPQESDIRQVFAQSLSCSGPHPGTFDVNSYKIFLRVELCQSYRIFSLSATELEYYRVIVSKIIRFPFPLKWETAIL</sequence>
<dbReference type="EMBL" id="VSSQ01025075">
    <property type="protein sequence ID" value="MPM72975.1"/>
    <property type="molecule type" value="Genomic_DNA"/>
</dbReference>
<dbReference type="AlphaFoldDB" id="A0A645C5Z0"/>
<organism evidence="1">
    <name type="scientific">bioreactor metagenome</name>
    <dbReference type="NCBI Taxonomy" id="1076179"/>
    <lineage>
        <taxon>unclassified sequences</taxon>
        <taxon>metagenomes</taxon>
        <taxon>ecological metagenomes</taxon>
    </lineage>
</organism>